<gene>
    <name evidence="1" type="ORF">LCGC14_2048170</name>
</gene>
<proteinExistence type="predicted"/>
<dbReference type="EMBL" id="LAZR01024153">
    <property type="protein sequence ID" value="KKL76113.1"/>
    <property type="molecule type" value="Genomic_DNA"/>
</dbReference>
<sequence>MSTKVKIKIAGKQLSPNQSCDCCRHFVPGQSGVSLRCGLFGGKTGSSLSQQVASKVKCPCWRSKFYYREGVVKPDPRAN</sequence>
<reference evidence="1" key="1">
    <citation type="journal article" date="2015" name="Nature">
        <title>Complex archaea that bridge the gap between prokaryotes and eukaryotes.</title>
        <authorList>
            <person name="Spang A."/>
            <person name="Saw J.H."/>
            <person name="Jorgensen S.L."/>
            <person name="Zaremba-Niedzwiedzka K."/>
            <person name="Martijn J."/>
            <person name="Lind A.E."/>
            <person name="van Eijk R."/>
            <person name="Schleper C."/>
            <person name="Guy L."/>
            <person name="Ettema T.J."/>
        </authorList>
    </citation>
    <scope>NUCLEOTIDE SEQUENCE</scope>
</reference>
<organism evidence="1">
    <name type="scientific">marine sediment metagenome</name>
    <dbReference type="NCBI Taxonomy" id="412755"/>
    <lineage>
        <taxon>unclassified sequences</taxon>
        <taxon>metagenomes</taxon>
        <taxon>ecological metagenomes</taxon>
    </lineage>
</organism>
<protein>
    <submittedName>
        <fullName evidence="1">Uncharacterized protein</fullName>
    </submittedName>
</protein>
<name>A0A0F9EPR4_9ZZZZ</name>
<dbReference type="AlphaFoldDB" id="A0A0F9EPR4"/>
<evidence type="ECO:0000313" key="1">
    <source>
        <dbReference type="EMBL" id="KKL76113.1"/>
    </source>
</evidence>
<comment type="caution">
    <text evidence="1">The sequence shown here is derived from an EMBL/GenBank/DDBJ whole genome shotgun (WGS) entry which is preliminary data.</text>
</comment>
<accession>A0A0F9EPR4</accession>